<gene>
    <name evidence="2" type="ORF">F5Z01DRAFT_209206</name>
</gene>
<protein>
    <submittedName>
        <fullName evidence="2">Uncharacterized protein</fullName>
    </submittedName>
</protein>
<feature type="transmembrane region" description="Helical" evidence="1">
    <location>
        <begin position="33"/>
        <end position="59"/>
    </location>
</feature>
<dbReference type="RefSeq" id="XP_046122573.1">
    <property type="nucleotide sequence ID" value="XM_046258141.1"/>
</dbReference>
<reference evidence="2" key="1">
    <citation type="journal article" date="2021" name="IMA Fungus">
        <title>Genomic characterization of three marine fungi, including Emericellopsis atlantica sp. nov. with signatures of a generalist lifestyle and marine biomass degradation.</title>
        <authorList>
            <person name="Hagestad O.C."/>
            <person name="Hou L."/>
            <person name="Andersen J.H."/>
            <person name="Hansen E.H."/>
            <person name="Altermark B."/>
            <person name="Li C."/>
            <person name="Kuhnert E."/>
            <person name="Cox R.J."/>
            <person name="Crous P.W."/>
            <person name="Spatafora J.W."/>
            <person name="Lail K."/>
            <person name="Amirebrahimi M."/>
            <person name="Lipzen A."/>
            <person name="Pangilinan J."/>
            <person name="Andreopoulos W."/>
            <person name="Hayes R.D."/>
            <person name="Ng V."/>
            <person name="Grigoriev I.V."/>
            <person name="Jackson S.A."/>
            <person name="Sutton T.D.S."/>
            <person name="Dobson A.D.W."/>
            <person name="Rama T."/>
        </authorList>
    </citation>
    <scope>NUCLEOTIDE SEQUENCE</scope>
    <source>
        <strain evidence="2">TS7</strain>
    </source>
</reference>
<keyword evidence="1" id="KW-1133">Transmembrane helix</keyword>
<evidence type="ECO:0000313" key="3">
    <source>
        <dbReference type="Proteomes" id="UP000887229"/>
    </source>
</evidence>
<dbReference type="EMBL" id="MU251243">
    <property type="protein sequence ID" value="KAG9258649.1"/>
    <property type="molecule type" value="Genomic_DNA"/>
</dbReference>
<comment type="caution">
    <text evidence="2">The sequence shown here is derived from an EMBL/GenBank/DDBJ whole genome shotgun (WGS) entry which is preliminary data.</text>
</comment>
<keyword evidence="1" id="KW-0812">Transmembrane</keyword>
<sequence>MILPIQTSHYYRQHGQVASPAALVRRASSATTVATGMAIAAIILGMGIILMLAVACYFYHRRITQLMQASSHKPSTSRKLHREPLLKRVRQLLNRKREHEGGGETQVVSTGVECQQQPPIQSHEPHPAQVPPLNIVKAPRPPRCHCGASLQHVGTYGQPRPTITEHTWQSPSPRHDASTRSRAIHRGHSITCLAQLDGDARNALDSGRTTGKRQDDDEGECCVHIAVKGSAR</sequence>
<dbReference type="Proteomes" id="UP000887229">
    <property type="component" value="Unassembled WGS sequence"/>
</dbReference>
<keyword evidence="3" id="KW-1185">Reference proteome</keyword>
<evidence type="ECO:0000256" key="1">
    <source>
        <dbReference type="SAM" id="Phobius"/>
    </source>
</evidence>
<organism evidence="2 3">
    <name type="scientific">Emericellopsis atlantica</name>
    <dbReference type="NCBI Taxonomy" id="2614577"/>
    <lineage>
        <taxon>Eukaryota</taxon>
        <taxon>Fungi</taxon>
        <taxon>Dikarya</taxon>
        <taxon>Ascomycota</taxon>
        <taxon>Pezizomycotina</taxon>
        <taxon>Sordariomycetes</taxon>
        <taxon>Hypocreomycetidae</taxon>
        <taxon>Hypocreales</taxon>
        <taxon>Bionectriaceae</taxon>
        <taxon>Emericellopsis</taxon>
    </lineage>
</organism>
<accession>A0A9P7ZUM0</accession>
<keyword evidence="1" id="KW-0472">Membrane</keyword>
<name>A0A9P7ZUM0_9HYPO</name>
<dbReference type="GeneID" id="70289044"/>
<proteinExistence type="predicted"/>
<dbReference type="AlphaFoldDB" id="A0A9P7ZUM0"/>
<evidence type="ECO:0000313" key="2">
    <source>
        <dbReference type="EMBL" id="KAG9258649.1"/>
    </source>
</evidence>